<dbReference type="Pfam" id="PF13649">
    <property type="entry name" value="Methyltransf_25"/>
    <property type="match status" value="1"/>
</dbReference>
<evidence type="ECO:0000313" key="4">
    <source>
        <dbReference type="EMBL" id="MDQ0177802.1"/>
    </source>
</evidence>
<evidence type="ECO:0000256" key="2">
    <source>
        <dbReference type="ARBA" id="ARBA00022679"/>
    </source>
</evidence>
<reference evidence="4 5" key="1">
    <citation type="submission" date="2023-07" db="EMBL/GenBank/DDBJ databases">
        <title>Genomic Encyclopedia of Type Strains, Phase IV (KMG-IV): sequencing the most valuable type-strain genomes for metagenomic binning, comparative biology and taxonomic classification.</title>
        <authorList>
            <person name="Goeker M."/>
        </authorList>
    </citation>
    <scope>NUCLEOTIDE SEQUENCE [LARGE SCALE GENOMIC DNA]</scope>
    <source>
        <strain evidence="4 5">DSM 23837</strain>
    </source>
</reference>
<dbReference type="PANTHER" id="PTHR43861:SF1">
    <property type="entry name" value="TRANS-ACONITATE 2-METHYLTRANSFERASE"/>
    <property type="match status" value="1"/>
</dbReference>
<organism evidence="4 5">
    <name type="scientific">Bacillus chungangensis</name>
    <dbReference type="NCBI Taxonomy" id="587633"/>
    <lineage>
        <taxon>Bacteria</taxon>
        <taxon>Bacillati</taxon>
        <taxon>Bacillota</taxon>
        <taxon>Bacilli</taxon>
        <taxon>Bacillales</taxon>
        <taxon>Bacillaceae</taxon>
        <taxon>Bacillus</taxon>
    </lineage>
</organism>
<sequence>MDKKAVLYNLEEYDDPVLYDNENDMIAEISFLLNLVEKSNGIIIDLACGTGRVTIPLACKGFKMIGVDLHKGMLEQAKKKSNKENIQIQWIQQDCTKLALNVKSHFIYMVGNSFQHFLTNDAQDRLLTSVNQHLENNGIFIFNTRFPSKEELLQPNSEEYWRTYKDKESGLLVDVYTISNYDSLNQIQHYQTNRKYKSEQGFVVKEKSTNISLRYVFPKEMERLLSHNGFEIEHIYKDWNQTPISNDSDEMVYVCKKIR</sequence>
<dbReference type="Gene3D" id="3.40.50.150">
    <property type="entry name" value="Vaccinia Virus protein VP39"/>
    <property type="match status" value="1"/>
</dbReference>
<gene>
    <name evidence="4" type="ORF">J2S08_003683</name>
</gene>
<proteinExistence type="predicted"/>
<dbReference type="Proteomes" id="UP001223586">
    <property type="component" value="Unassembled WGS sequence"/>
</dbReference>
<dbReference type="EMBL" id="JAUSTT010000027">
    <property type="protein sequence ID" value="MDQ0177802.1"/>
    <property type="molecule type" value="Genomic_DNA"/>
</dbReference>
<feature type="domain" description="Methyltransferase" evidence="3">
    <location>
        <begin position="43"/>
        <end position="138"/>
    </location>
</feature>
<dbReference type="CDD" id="cd02440">
    <property type="entry name" value="AdoMet_MTases"/>
    <property type="match status" value="1"/>
</dbReference>
<dbReference type="PANTHER" id="PTHR43861">
    <property type="entry name" value="TRANS-ACONITATE 2-METHYLTRANSFERASE-RELATED"/>
    <property type="match status" value="1"/>
</dbReference>
<evidence type="ECO:0000256" key="1">
    <source>
        <dbReference type="ARBA" id="ARBA00022603"/>
    </source>
</evidence>
<dbReference type="InterPro" id="IPR041698">
    <property type="entry name" value="Methyltransf_25"/>
</dbReference>
<dbReference type="InterPro" id="IPR029063">
    <property type="entry name" value="SAM-dependent_MTases_sf"/>
</dbReference>
<keyword evidence="5" id="KW-1185">Reference proteome</keyword>
<dbReference type="SUPFAM" id="SSF53335">
    <property type="entry name" value="S-adenosyl-L-methionine-dependent methyltransferases"/>
    <property type="match status" value="1"/>
</dbReference>
<name>A0ABT9WWX5_9BACI</name>
<protein>
    <submittedName>
        <fullName evidence="4">Ubiquinone/menaquinone biosynthesis C-methylase UbiE</fullName>
    </submittedName>
</protein>
<keyword evidence="1" id="KW-0489">Methyltransferase</keyword>
<evidence type="ECO:0000313" key="5">
    <source>
        <dbReference type="Proteomes" id="UP001223586"/>
    </source>
</evidence>
<dbReference type="Gene3D" id="2.20.25.110">
    <property type="entry name" value="S-adenosyl-L-methionine-dependent methyltransferases"/>
    <property type="match status" value="1"/>
</dbReference>
<accession>A0ABT9WWX5</accession>
<dbReference type="RefSeq" id="WP_307232118.1">
    <property type="nucleotide sequence ID" value="NZ_JAUSTT010000027.1"/>
</dbReference>
<comment type="caution">
    <text evidence="4">The sequence shown here is derived from an EMBL/GenBank/DDBJ whole genome shotgun (WGS) entry which is preliminary data.</text>
</comment>
<keyword evidence="4" id="KW-0830">Ubiquinone</keyword>
<keyword evidence="2" id="KW-0808">Transferase</keyword>
<evidence type="ECO:0000259" key="3">
    <source>
        <dbReference type="Pfam" id="PF13649"/>
    </source>
</evidence>